<dbReference type="InterPro" id="IPR010582">
    <property type="entry name" value="Catalase_immune_responsive"/>
</dbReference>
<evidence type="ECO:0000256" key="2">
    <source>
        <dbReference type="ARBA" id="ARBA00010660"/>
    </source>
</evidence>
<dbReference type="SMART" id="SM01060">
    <property type="entry name" value="Catalase"/>
    <property type="match status" value="1"/>
</dbReference>
<feature type="binding site" description="axial binding residue" evidence="12">
    <location>
        <position position="365"/>
    </location>
    <ligand>
        <name>heme</name>
        <dbReference type="ChEBI" id="CHEBI:30413"/>
    </ligand>
    <ligandPart>
        <name>Fe</name>
        <dbReference type="ChEBI" id="CHEBI:18248"/>
    </ligandPart>
</feature>
<dbReference type="Pfam" id="PF00199">
    <property type="entry name" value="Catalase"/>
    <property type="match status" value="1"/>
</dbReference>
<dbReference type="PANTHER" id="PTHR42821">
    <property type="entry name" value="CATALASE"/>
    <property type="match status" value="1"/>
</dbReference>
<feature type="binding site" evidence="13">
    <location>
        <position position="115"/>
    </location>
    <ligand>
        <name>heme</name>
        <dbReference type="ChEBI" id="CHEBI:30413"/>
    </ligand>
</feature>
<dbReference type="Pfam" id="PF06628">
    <property type="entry name" value="Catalase-rel"/>
    <property type="match status" value="1"/>
</dbReference>
<organism evidence="17 18">
    <name type="scientific">Tissierella creatinophila DSM 6911</name>
    <dbReference type="NCBI Taxonomy" id="1123403"/>
    <lineage>
        <taxon>Bacteria</taxon>
        <taxon>Bacillati</taxon>
        <taxon>Bacillota</taxon>
        <taxon>Tissierellia</taxon>
        <taxon>Tissierellales</taxon>
        <taxon>Tissierellaceae</taxon>
        <taxon>Tissierella</taxon>
    </lineage>
</organism>
<dbReference type="SUPFAM" id="SSF52317">
    <property type="entry name" value="Class I glutamine amidotransferase-like"/>
    <property type="match status" value="1"/>
</dbReference>
<evidence type="ECO:0000256" key="1">
    <source>
        <dbReference type="ARBA" id="ARBA00001971"/>
    </source>
</evidence>
<comment type="caution">
    <text evidence="17">The sequence shown here is derived from an EMBL/GenBank/DDBJ whole genome shotgun (WGS) entry which is preliminary data.</text>
</comment>
<dbReference type="GO" id="GO:0042744">
    <property type="term" value="P:hydrogen peroxide catabolic process"/>
    <property type="evidence" value="ECO:0007669"/>
    <property type="project" value="UniProtKB-UniRule"/>
</dbReference>
<dbReference type="InterPro" id="IPR020835">
    <property type="entry name" value="Catalase_sf"/>
</dbReference>
<reference evidence="17 18" key="1">
    <citation type="submission" date="2016-02" db="EMBL/GenBank/DDBJ databases">
        <title>Genome sequence of Tissierella creatinophila DSM 6911.</title>
        <authorList>
            <person name="Poehlein A."/>
            <person name="Daniel R."/>
        </authorList>
    </citation>
    <scope>NUCLEOTIDE SEQUENCE [LARGE SCALE GENOMIC DNA]</scope>
    <source>
        <strain evidence="17 18">DSM 6911</strain>
    </source>
</reference>
<keyword evidence="5 10" id="KW-0349">Heme</keyword>
<evidence type="ECO:0000256" key="4">
    <source>
        <dbReference type="ARBA" id="ARBA00022559"/>
    </source>
</evidence>
<dbReference type="RefSeq" id="WP_075725606.1">
    <property type="nucleotide sequence ID" value="NZ_LTDM01000011.1"/>
</dbReference>
<keyword evidence="18" id="KW-1185">Reference proteome</keyword>
<dbReference type="PROSITE" id="PS51402">
    <property type="entry name" value="CATALASE_3"/>
    <property type="match status" value="1"/>
</dbReference>
<dbReference type="Gene3D" id="1.20.1370.20">
    <property type="match status" value="1"/>
</dbReference>
<evidence type="ECO:0000256" key="6">
    <source>
        <dbReference type="ARBA" id="ARBA00022723"/>
    </source>
</evidence>
<feature type="active site" evidence="11">
    <location>
        <position position="151"/>
    </location>
</feature>
<gene>
    <name evidence="17" type="primary">katE</name>
    <name evidence="17" type="ORF">TICRE_09140</name>
</gene>
<dbReference type="GO" id="GO:0006979">
    <property type="term" value="P:response to oxidative stress"/>
    <property type="evidence" value="ECO:0007669"/>
    <property type="project" value="InterPro"/>
</dbReference>
<feature type="binding site" evidence="13">
    <location>
        <position position="75"/>
    </location>
    <ligand>
        <name>heme</name>
        <dbReference type="ChEBI" id="CHEBI:30413"/>
    </ligand>
</feature>
<feature type="region of interest" description="Disordered" evidence="15">
    <location>
        <begin position="1"/>
        <end position="46"/>
    </location>
</feature>
<feature type="binding site" evidence="13">
    <location>
        <position position="361"/>
    </location>
    <ligand>
        <name>heme</name>
        <dbReference type="ChEBI" id="CHEBI:30413"/>
    </ligand>
</feature>
<feature type="binding site" evidence="13">
    <location>
        <position position="164"/>
    </location>
    <ligand>
        <name>heme</name>
        <dbReference type="ChEBI" id="CHEBI:30413"/>
    </ligand>
</feature>
<name>A0A1U7M7B7_TISCR</name>
<dbReference type="PANTHER" id="PTHR42821:SF1">
    <property type="entry name" value="CATALASE-B"/>
    <property type="match status" value="1"/>
</dbReference>
<keyword evidence="7 10" id="KW-0560">Oxidoreductase</keyword>
<feature type="active site" evidence="11">
    <location>
        <position position="78"/>
    </location>
</feature>
<proteinExistence type="inferred from homology"/>
<feature type="cross-link" description="3'-histidyl-3-tyrosine (His-Tyr)" evidence="14">
    <location>
        <begin position="342"/>
        <end position="365"/>
    </location>
</feature>
<dbReference type="GO" id="GO:0004096">
    <property type="term" value="F:catalase activity"/>
    <property type="evidence" value="ECO:0007669"/>
    <property type="project" value="UniProtKB-UniRule"/>
</dbReference>
<dbReference type="AlphaFoldDB" id="A0A1U7M7B7"/>
<dbReference type="InterPro" id="IPR029062">
    <property type="entry name" value="Class_I_gatase-like"/>
</dbReference>
<dbReference type="Gene3D" id="2.40.180.10">
    <property type="entry name" value="Catalase core domain"/>
    <property type="match status" value="1"/>
</dbReference>
<evidence type="ECO:0000256" key="8">
    <source>
        <dbReference type="ARBA" id="ARBA00023004"/>
    </source>
</evidence>
<feature type="domain" description="Catalase core" evidence="16">
    <location>
        <begin position="31"/>
        <end position="419"/>
    </location>
</feature>
<keyword evidence="9 10" id="KW-0376">Hydrogen peroxide</keyword>
<dbReference type="Gene3D" id="3.40.50.880">
    <property type="match status" value="1"/>
</dbReference>
<evidence type="ECO:0000256" key="3">
    <source>
        <dbReference type="ARBA" id="ARBA00012314"/>
    </source>
</evidence>
<comment type="similarity">
    <text evidence="2">Belongs to the catalase family. HPII subfamily.</text>
</comment>
<evidence type="ECO:0000313" key="18">
    <source>
        <dbReference type="Proteomes" id="UP000186112"/>
    </source>
</evidence>
<dbReference type="FunFam" id="2.40.180.10:FF:000003">
    <property type="entry name" value="Catalase"/>
    <property type="match status" value="1"/>
</dbReference>
<evidence type="ECO:0000259" key="16">
    <source>
        <dbReference type="SMART" id="SM01060"/>
    </source>
</evidence>
<comment type="function">
    <text evidence="10">Decomposes hydrogen peroxide into water and oxygen; serves to protect cells from the toxic effects of hydrogen peroxide.</text>
</comment>
<sequence>MKDKKDNKPKMDKKQEQLEKFKVRDEGETLTTNTGMKVTEDEKSLTAGRRGPTLLEDFHYREKMMHFDHERIPERVVHARGHGAHGTFTCTKSMKEFTKAIIFSEEGKETPLFMRFSPVAGNKGSSDTVRDVRGFAMKFYTEEGNYDLVGNNMPVFFIQDGIKFPDFIHAVKMEPHHDMPQASSAHDTFWDFISQNHETAHMLMWAMSDRGIPRSTNMMEGFGVHTFRWINEDGKSHFIKYHFKPVLGTHSLVWDEAQKISGKDPDFHRRDLWDSIEKGNYPKWEVGVQLIPEKDEFKYGIDLLDPTKLIPEEMVPITIIGKIELNKNPDNFFAETEQVAFHPGHIIPGIDFTNDPLLQTRLFSYLDTQLSRLGGPNFNEIPINRPIAPVYNNQRDGMHRMTINTGQVSYHKNFLKGNDPHESDDEHDYRHLAQKVEGYKTRERSESFDDHFSQAIMFYNSMSEVEKQHIKDAISFELNKCESEEVRQNTVNMIANIDRDLAKHVAEKLDCKVPNVDVKKPEYISPALSQMNTKFTAKGRKALILLSDSSYEKDAENIIDILKKEGCDAEISMPKISDGNKLKVDWAVDTPDSVLYDSIVVMSDKNPDPMFKKKATDFLNDAFSHYKTIAPLGDSINWMENWKTKEPGVLNKDSLDNIAKEIAKHRHWDRKIVK</sequence>
<dbReference type="GO" id="GO:0046872">
    <property type="term" value="F:metal ion binding"/>
    <property type="evidence" value="ECO:0007669"/>
    <property type="project" value="UniProtKB-KW"/>
</dbReference>
<dbReference type="EC" id="1.11.1.6" evidence="3 10"/>
<comment type="catalytic activity">
    <reaction evidence="10">
        <text>2 H2O2 = O2 + 2 H2O</text>
        <dbReference type="Rhea" id="RHEA:20309"/>
        <dbReference type="ChEBI" id="CHEBI:15377"/>
        <dbReference type="ChEBI" id="CHEBI:15379"/>
        <dbReference type="ChEBI" id="CHEBI:16240"/>
        <dbReference type="EC" id="1.11.1.6"/>
    </reaction>
</comment>
<dbReference type="OrthoDB" id="9760293at2"/>
<evidence type="ECO:0000256" key="11">
    <source>
        <dbReference type="PIRSR" id="PIRSR038927-1"/>
    </source>
</evidence>
<evidence type="ECO:0000256" key="10">
    <source>
        <dbReference type="PIRNR" id="PIRNR038927"/>
    </source>
</evidence>
<evidence type="ECO:0000256" key="7">
    <source>
        <dbReference type="ARBA" id="ARBA00023002"/>
    </source>
</evidence>
<dbReference type="Proteomes" id="UP000186112">
    <property type="component" value="Unassembled WGS sequence"/>
</dbReference>
<evidence type="ECO:0000256" key="5">
    <source>
        <dbReference type="ARBA" id="ARBA00022617"/>
    </source>
</evidence>
<keyword evidence="6 10" id="KW-0479">Metal-binding</keyword>
<keyword evidence="4 10" id="KW-0575">Peroxidase</keyword>
<accession>A0A1U7M7B7</accession>
<dbReference type="PROSITE" id="PS00437">
    <property type="entry name" value="CATALASE_1"/>
    <property type="match status" value="1"/>
</dbReference>
<dbReference type="Pfam" id="PF18011">
    <property type="entry name" value="Catalase_C"/>
    <property type="match status" value="1"/>
</dbReference>
<evidence type="ECO:0000256" key="14">
    <source>
        <dbReference type="PIRSR" id="PIRSR038927-4"/>
    </source>
</evidence>
<dbReference type="InterPro" id="IPR018028">
    <property type="entry name" value="Catalase"/>
</dbReference>
<dbReference type="SUPFAM" id="SSF56634">
    <property type="entry name" value="Heme-dependent catalase-like"/>
    <property type="match status" value="1"/>
</dbReference>
<dbReference type="PIRSF" id="PIRSF038927">
    <property type="entry name" value="Catalase_clade2"/>
    <property type="match status" value="1"/>
</dbReference>
<evidence type="ECO:0000313" key="17">
    <source>
        <dbReference type="EMBL" id="OLS03213.1"/>
    </source>
</evidence>
<evidence type="ECO:0000256" key="13">
    <source>
        <dbReference type="PIRSR" id="PIRSR038927-3"/>
    </source>
</evidence>
<keyword evidence="8 10" id="KW-0408">Iron</keyword>
<dbReference type="InterPro" id="IPR011614">
    <property type="entry name" value="Catalase_core"/>
</dbReference>
<dbReference type="EMBL" id="LTDM01000011">
    <property type="protein sequence ID" value="OLS03213.1"/>
    <property type="molecule type" value="Genomic_DNA"/>
</dbReference>
<dbReference type="InterPro" id="IPR024712">
    <property type="entry name" value="Catalase_clade2"/>
</dbReference>
<feature type="binding site" evidence="13">
    <location>
        <position position="372"/>
    </location>
    <ligand>
        <name>heme</name>
        <dbReference type="ChEBI" id="CHEBI:30413"/>
    </ligand>
</feature>
<comment type="cofactor">
    <cofactor evidence="1 10 12">
        <name>heme</name>
        <dbReference type="ChEBI" id="CHEBI:30413"/>
    </cofactor>
</comment>
<evidence type="ECO:0000256" key="15">
    <source>
        <dbReference type="SAM" id="MobiDB-lite"/>
    </source>
</evidence>
<dbReference type="GO" id="GO:0005829">
    <property type="term" value="C:cytosol"/>
    <property type="evidence" value="ECO:0007669"/>
    <property type="project" value="TreeGrafter"/>
</dbReference>
<dbReference type="FunFam" id="1.20.1370.20:FF:000001">
    <property type="entry name" value="Catalase HPII"/>
    <property type="match status" value="1"/>
</dbReference>
<dbReference type="InterPro" id="IPR043156">
    <property type="entry name" value="Catalase_clade2_helical"/>
</dbReference>
<evidence type="ECO:0000256" key="12">
    <source>
        <dbReference type="PIRSR" id="PIRSR038927-2"/>
    </source>
</evidence>
<protein>
    <recommendedName>
        <fullName evidence="3 10">Catalase</fullName>
        <ecNumber evidence="3 10">1.11.1.6</ecNumber>
    </recommendedName>
</protein>
<dbReference type="InterPro" id="IPR041399">
    <property type="entry name" value="Catalase_large_C"/>
</dbReference>
<dbReference type="InterPro" id="IPR002226">
    <property type="entry name" value="Catalase_haem_BS"/>
</dbReference>
<feature type="compositionally biased region" description="Basic and acidic residues" evidence="15">
    <location>
        <begin position="1"/>
        <end position="27"/>
    </location>
</feature>
<dbReference type="PRINTS" id="PR00067">
    <property type="entry name" value="CATALASE"/>
</dbReference>
<evidence type="ECO:0000256" key="9">
    <source>
        <dbReference type="ARBA" id="ARBA00023324"/>
    </source>
</evidence>
<dbReference type="GO" id="GO:0020037">
    <property type="term" value="F:heme binding"/>
    <property type="evidence" value="ECO:0007669"/>
    <property type="project" value="UniProtKB-UniRule"/>
</dbReference>